<name>A0A2T0V6Q4_9MICO</name>
<organism evidence="2 3">
    <name type="scientific">Glaciihabitans tibetensis</name>
    <dbReference type="NCBI Taxonomy" id="1266600"/>
    <lineage>
        <taxon>Bacteria</taxon>
        <taxon>Bacillati</taxon>
        <taxon>Actinomycetota</taxon>
        <taxon>Actinomycetes</taxon>
        <taxon>Micrococcales</taxon>
        <taxon>Microbacteriaceae</taxon>
        <taxon>Glaciihabitans</taxon>
    </lineage>
</organism>
<dbReference type="Proteomes" id="UP000237983">
    <property type="component" value="Unassembled WGS sequence"/>
</dbReference>
<keyword evidence="1" id="KW-1133">Transmembrane helix</keyword>
<feature type="transmembrane region" description="Helical" evidence="1">
    <location>
        <begin position="76"/>
        <end position="96"/>
    </location>
</feature>
<reference evidence="2 3" key="1">
    <citation type="submission" date="2018-03" db="EMBL/GenBank/DDBJ databases">
        <title>Genomic Encyclopedia of Type Strains, Phase III (KMG-III): the genomes of soil and plant-associated and newly described type strains.</title>
        <authorList>
            <person name="Whitman W."/>
        </authorList>
    </citation>
    <scope>NUCLEOTIDE SEQUENCE [LARGE SCALE GENOMIC DNA]</scope>
    <source>
        <strain evidence="2 3">CGMCC 1.12484</strain>
    </source>
</reference>
<dbReference type="OrthoDB" id="5084026at2"/>
<dbReference type="EMBL" id="PVTL01000009">
    <property type="protein sequence ID" value="PRY65856.1"/>
    <property type="molecule type" value="Genomic_DNA"/>
</dbReference>
<sequence>MFAVAGVAWLLFVAAASYIAGYHDCAVYGPYHPLAYSLEASPVIDRFVMWPLGRECGWETADGTTVLARAGWGPTVAMVCIGAVSLWGLAIAAVPLQPRRGGSAR</sequence>
<evidence type="ECO:0000256" key="1">
    <source>
        <dbReference type="SAM" id="Phobius"/>
    </source>
</evidence>
<dbReference type="AlphaFoldDB" id="A0A2T0V6Q4"/>
<dbReference type="RefSeq" id="WP_146134443.1">
    <property type="nucleotide sequence ID" value="NZ_PVTL01000009.1"/>
</dbReference>
<gene>
    <name evidence="2" type="ORF">B0I08_1094</name>
</gene>
<proteinExistence type="predicted"/>
<evidence type="ECO:0000313" key="3">
    <source>
        <dbReference type="Proteomes" id="UP000237983"/>
    </source>
</evidence>
<accession>A0A2T0V6Q4</accession>
<evidence type="ECO:0000313" key="2">
    <source>
        <dbReference type="EMBL" id="PRY65856.1"/>
    </source>
</evidence>
<keyword evidence="3" id="KW-1185">Reference proteome</keyword>
<keyword evidence="1" id="KW-0472">Membrane</keyword>
<keyword evidence="1" id="KW-0812">Transmembrane</keyword>
<comment type="caution">
    <text evidence="2">The sequence shown here is derived from an EMBL/GenBank/DDBJ whole genome shotgun (WGS) entry which is preliminary data.</text>
</comment>
<protein>
    <submittedName>
        <fullName evidence="2">Uncharacterized protein</fullName>
    </submittedName>
</protein>